<evidence type="ECO:0000256" key="5">
    <source>
        <dbReference type="SAM" id="MobiDB-lite"/>
    </source>
</evidence>
<dbReference type="Gene3D" id="3.30.230.80">
    <property type="match status" value="1"/>
</dbReference>
<dbReference type="PANTHER" id="PTHR11528">
    <property type="entry name" value="HEAT SHOCK PROTEIN 90 FAMILY MEMBER"/>
    <property type="match status" value="1"/>
</dbReference>
<dbReference type="Proteomes" id="UP000694544">
    <property type="component" value="Unplaced"/>
</dbReference>
<keyword evidence="3" id="KW-0067">ATP-binding</keyword>
<keyword evidence="2" id="KW-0547">Nucleotide-binding</keyword>
<dbReference type="SUPFAM" id="SSF54211">
    <property type="entry name" value="Ribosomal protein S5 domain 2-like"/>
    <property type="match status" value="1"/>
</dbReference>
<feature type="region of interest" description="Disordered" evidence="5">
    <location>
        <begin position="136"/>
        <end position="178"/>
    </location>
</feature>
<dbReference type="Gene3D" id="1.20.120.790">
    <property type="entry name" value="Heat shock protein 90, C-terminal domain"/>
    <property type="match status" value="1"/>
</dbReference>
<reference evidence="6" key="1">
    <citation type="submission" date="2025-08" db="UniProtKB">
        <authorList>
            <consortium name="Ensembl"/>
        </authorList>
    </citation>
    <scope>IDENTIFICATION</scope>
</reference>
<dbReference type="SUPFAM" id="SSF110942">
    <property type="entry name" value="HSP90 C-terminal domain"/>
    <property type="match status" value="1"/>
</dbReference>
<dbReference type="SUPFAM" id="SSF55874">
    <property type="entry name" value="ATPase domain of HSP90 chaperone/DNA topoisomerase II/histidine kinase"/>
    <property type="match status" value="1"/>
</dbReference>
<dbReference type="GO" id="GO:0016887">
    <property type="term" value="F:ATP hydrolysis activity"/>
    <property type="evidence" value="ECO:0007669"/>
    <property type="project" value="InterPro"/>
</dbReference>
<evidence type="ECO:0000313" key="6">
    <source>
        <dbReference type="Ensembl" id="ENSMMSP00000012099.1"/>
    </source>
</evidence>
<evidence type="ECO:0000313" key="7">
    <source>
        <dbReference type="Proteomes" id="UP000694544"/>
    </source>
</evidence>
<evidence type="ECO:0000256" key="3">
    <source>
        <dbReference type="ARBA" id="ARBA00022840"/>
    </source>
</evidence>
<reference evidence="6" key="2">
    <citation type="submission" date="2025-09" db="UniProtKB">
        <authorList>
            <consortium name="Ensembl"/>
        </authorList>
    </citation>
    <scope>IDENTIFICATION</scope>
</reference>
<evidence type="ECO:0000256" key="4">
    <source>
        <dbReference type="ARBA" id="ARBA00023186"/>
    </source>
</evidence>
<dbReference type="InterPro" id="IPR001404">
    <property type="entry name" value="Hsp90_fam"/>
</dbReference>
<dbReference type="Pfam" id="PF00183">
    <property type="entry name" value="HSP90"/>
    <property type="match status" value="1"/>
</dbReference>
<sequence length="388" mass="45096">MPEEVHHGEEEMETFAFQAEIAQLMSHYQHLLFQQGNYSSGIRYESLTDPSKLDSGKKLKIDIIPNTQEHTLTLVDMGIGMTKADLVNNLGTIAKSDQTDYLEERGVKEVVKKHSQFIDYPITFYLKKECEKEISYDEAEEEKGEKEEEDKDDEEKPKIEDVGTDKEDDSGKDKKNKTKKIKEKYIDQEELNKTKAIWTRNSDGITHEEYEEFYKSLTNDWEDHLALKHFSVEEYVSCMKETQKSIYYITDESKEQVANSAFVERVWKPGFEQLKEFDGKSLVSVTKEGLELPEDEKEKKKMEESKAKFENLCKLMKEILDQKVEKVTISNRLVSSPCCIMTSTYPWTANMKHIMKAQALQENSAMGYMMAKKHLENNLDHPIVETLQ</sequence>
<protein>
    <submittedName>
        <fullName evidence="6">Uncharacterized protein</fullName>
    </submittedName>
</protein>
<dbReference type="InterPro" id="IPR037196">
    <property type="entry name" value="HSP90_C"/>
</dbReference>
<dbReference type="Gene3D" id="3.30.565.10">
    <property type="entry name" value="Histidine kinase-like ATPase, C-terminal domain"/>
    <property type="match status" value="2"/>
</dbReference>
<dbReference type="GO" id="GO:0005524">
    <property type="term" value="F:ATP binding"/>
    <property type="evidence" value="ECO:0007669"/>
    <property type="project" value="UniProtKB-KW"/>
</dbReference>
<keyword evidence="7" id="KW-1185">Reference proteome</keyword>
<dbReference type="GO" id="GO:0140662">
    <property type="term" value="F:ATP-dependent protein folding chaperone"/>
    <property type="evidence" value="ECO:0007669"/>
    <property type="project" value="InterPro"/>
</dbReference>
<accession>A0A8C6DIJ0</accession>
<feature type="compositionally biased region" description="Basic and acidic residues" evidence="5">
    <location>
        <begin position="154"/>
        <end position="173"/>
    </location>
</feature>
<dbReference type="GO" id="GO:0051082">
    <property type="term" value="F:unfolded protein binding"/>
    <property type="evidence" value="ECO:0007669"/>
    <property type="project" value="InterPro"/>
</dbReference>
<dbReference type="InterPro" id="IPR036890">
    <property type="entry name" value="HATPase_C_sf"/>
</dbReference>
<feature type="compositionally biased region" description="Acidic residues" evidence="5">
    <location>
        <begin position="136"/>
        <end position="153"/>
    </location>
</feature>
<dbReference type="GeneTree" id="ENSGT01020000230401"/>
<dbReference type="AlphaFoldDB" id="A0A8C6DIJ0"/>
<organism evidence="6 7">
    <name type="scientific">Moschus moschiferus</name>
    <name type="common">Siberian musk deer</name>
    <name type="synonym">Moschus sibiricus</name>
    <dbReference type="NCBI Taxonomy" id="68415"/>
    <lineage>
        <taxon>Eukaryota</taxon>
        <taxon>Metazoa</taxon>
        <taxon>Chordata</taxon>
        <taxon>Craniata</taxon>
        <taxon>Vertebrata</taxon>
        <taxon>Euteleostomi</taxon>
        <taxon>Mammalia</taxon>
        <taxon>Eutheria</taxon>
        <taxon>Laurasiatheria</taxon>
        <taxon>Artiodactyla</taxon>
        <taxon>Ruminantia</taxon>
        <taxon>Pecora</taxon>
        <taxon>Moschidae</taxon>
        <taxon>Moschus</taxon>
    </lineage>
</organism>
<evidence type="ECO:0000256" key="2">
    <source>
        <dbReference type="ARBA" id="ARBA00022741"/>
    </source>
</evidence>
<dbReference type="FunFam" id="1.20.120.790:FF:000001">
    <property type="entry name" value="Heat shock protein 90 alpha"/>
    <property type="match status" value="1"/>
</dbReference>
<comment type="similarity">
    <text evidence="1">Belongs to the heat shock protein 90 family.</text>
</comment>
<proteinExistence type="inferred from homology"/>
<name>A0A8C6DIJ0_MOSMO</name>
<dbReference type="InterPro" id="IPR020568">
    <property type="entry name" value="Ribosomal_Su5_D2-typ_SF"/>
</dbReference>
<evidence type="ECO:0000256" key="1">
    <source>
        <dbReference type="ARBA" id="ARBA00008239"/>
    </source>
</evidence>
<dbReference type="Ensembl" id="ENSMMST00000013370.1">
    <property type="protein sequence ID" value="ENSMMSP00000012099.1"/>
    <property type="gene ID" value="ENSMMSG00000009265.1"/>
</dbReference>
<keyword evidence="4" id="KW-0143">Chaperone</keyword>